<organism evidence="4 5">
    <name type="scientific">Taxus chinensis</name>
    <name type="common">Chinese yew</name>
    <name type="synonym">Taxus wallichiana var. chinensis</name>
    <dbReference type="NCBI Taxonomy" id="29808"/>
    <lineage>
        <taxon>Eukaryota</taxon>
        <taxon>Viridiplantae</taxon>
        <taxon>Streptophyta</taxon>
        <taxon>Embryophyta</taxon>
        <taxon>Tracheophyta</taxon>
        <taxon>Spermatophyta</taxon>
        <taxon>Pinopsida</taxon>
        <taxon>Pinidae</taxon>
        <taxon>Conifers II</taxon>
        <taxon>Cupressales</taxon>
        <taxon>Taxaceae</taxon>
        <taxon>Taxus</taxon>
    </lineage>
</organism>
<dbReference type="InterPro" id="IPR044839">
    <property type="entry name" value="NDR1-like"/>
</dbReference>
<gene>
    <name evidence="4" type="ORF">KI387_032925</name>
</gene>
<protein>
    <recommendedName>
        <fullName evidence="6">Late embryogenesis abundant protein LEA-2 subgroup domain-containing protein</fullName>
    </recommendedName>
</protein>
<sequence>MMGDNQRIHPAAEHIKSLPLPPAASALPEGTFFFQPQHRRGNRKPGYYSPPHLRPNSRSCGFCCLGVLAVFLMLLIVAIPCAAFYLLDEPHVPRYDVEHIGVNQFSFNKDDSLIAEFNLTIRAVNSNKQMGVYYRKTNRVAVLYAGKELCTGSFPAFYQGYHNTTNLKVGVVGSRVRILQGLRSNLDAEQRKGKVPLVVAVDVPVKIKVGRWKSPEIVARLRCRLTVNKLAAKENVKITDSK</sequence>
<dbReference type="GO" id="GO:0098542">
    <property type="term" value="P:defense response to other organism"/>
    <property type="evidence" value="ECO:0007669"/>
    <property type="project" value="InterPro"/>
</dbReference>
<comment type="subcellular location">
    <subcellularLocation>
        <location evidence="1">Membrane</location>
    </subcellularLocation>
</comment>
<feature type="transmembrane region" description="Helical" evidence="3">
    <location>
        <begin position="62"/>
        <end position="87"/>
    </location>
</feature>
<keyword evidence="3" id="KW-0812">Transmembrane</keyword>
<keyword evidence="5" id="KW-1185">Reference proteome</keyword>
<evidence type="ECO:0000313" key="4">
    <source>
        <dbReference type="EMBL" id="KAH9288808.1"/>
    </source>
</evidence>
<evidence type="ECO:0008006" key="6">
    <source>
        <dbReference type="Google" id="ProtNLM"/>
    </source>
</evidence>
<evidence type="ECO:0000256" key="1">
    <source>
        <dbReference type="ARBA" id="ARBA00004370"/>
    </source>
</evidence>
<accession>A0AA38BWP1</accession>
<proteinExistence type="predicted"/>
<evidence type="ECO:0000256" key="2">
    <source>
        <dbReference type="ARBA" id="ARBA00023136"/>
    </source>
</evidence>
<dbReference type="PANTHER" id="PTHR31234">
    <property type="entry name" value="LATE EMBRYOGENESIS ABUNDANT (LEA) HYDROXYPROLINE-RICH GLYCOPROTEIN FAMILY"/>
    <property type="match status" value="1"/>
</dbReference>
<evidence type="ECO:0000256" key="3">
    <source>
        <dbReference type="SAM" id="Phobius"/>
    </source>
</evidence>
<dbReference type="EMBL" id="JAHRHJ020003813">
    <property type="protein sequence ID" value="KAH9288808.1"/>
    <property type="molecule type" value="Genomic_DNA"/>
</dbReference>
<dbReference type="PANTHER" id="PTHR31234:SF72">
    <property type="entry name" value="NDR1_HIN1-LIKE PROTEIN 6"/>
    <property type="match status" value="1"/>
</dbReference>
<feature type="non-terminal residue" evidence="4">
    <location>
        <position position="242"/>
    </location>
</feature>
<comment type="caution">
    <text evidence="4">The sequence shown here is derived from an EMBL/GenBank/DDBJ whole genome shotgun (WGS) entry which is preliminary data.</text>
</comment>
<reference evidence="4 5" key="1">
    <citation type="journal article" date="2021" name="Nat. Plants">
        <title>The Taxus genome provides insights into paclitaxel biosynthesis.</title>
        <authorList>
            <person name="Xiong X."/>
            <person name="Gou J."/>
            <person name="Liao Q."/>
            <person name="Li Y."/>
            <person name="Zhou Q."/>
            <person name="Bi G."/>
            <person name="Li C."/>
            <person name="Du R."/>
            <person name="Wang X."/>
            <person name="Sun T."/>
            <person name="Guo L."/>
            <person name="Liang H."/>
            <person name="Lu P."/>
            <person name="Wu Y."/>
            <person name="Zhang Z."/>
            <person name="Ro D.K."/>
            <person name="Shang Y."/>
            <person name="Huang S."/>
            <person name="Yan J."/>
        </authorList>
    </citation>
    <scope>NUCLEOTIDE SEQUENCE [LARGE SCALE GENOMIC DNA]</scope>
    <source>
        <strain evidence="4">Ta-2019</strain>
    </source>
</reference>
<name>A0AA38BWP1_TAXCH</name>
<evidence type="ECO:0000313" key="5">
    <source>
        <dbReference type="Proteomes" id="UP000824469"/>
    </source>
</evidence>
<dbReference type="GO" id="GO:0005886">
    <property type="term" value="C:plasma membrane"/>
    <property type="evidence" value="ECO:0007669"/>
    <property type="project" value="TreeGrafter"/>
</dbReference>
<dbReference type="OMA" id="PNYSIER"/>
<dbReference type="Proteomes" id="UP000824469">
    <property type="component" value="Unassembled WGS sequence"/>
</dbReference>
<keyword evidence="2 3" id="KW-0472">Membrane</keyword>
<dbReference type="AlphaFoldDB" id="A0AA38BWP1"/>
<keyword evidence="3" id="KW-1133">Transmembrane helix</keyword>